<dbReference type="EMBL" id="WNWR01000094">
    <property type="protein sequence ID" value="KAE9991474.1"/>
    <property type="molecule type" value="Genomic_DNA"/>
</dbReference>
<accession>A0A8H3VRD0</accession>
<dbReference type="OrthoDB" id="3919568at2759"/>
<evidence type="ECO:0000256" key="2">
    <source>
        <dbReference type="SAM" id="SignalP"/>
    </source>
</evidence>
<feature type="signal peptide" evidence="2">
    <location>
        <begin position="1"/>
        <end position="31"/>
    </location>
</feature>
<gene>
    <name evidence="3" type="ORF">EG327_011636</name>
</gene>
<comment type="caution">
    <text evidence="3">The sequence shown here is derived from an EMBL/GenBank/DDBJ whole genome shotgun (WGS) entry which is preliminary data.</text>
</comment>
<dbReference type="Proteomes" id="UP000490939">
    <property type="component" value="Unassembled WGS sequence"/>
</dbReference>
<dbReference type="AlphaFoldDB" id="A0A8H3VRD0"/>
<name>A0A8H3VRD0_VENIN</name>
<feature type="chain" id="PRO_5034790832" description="Pentatricopeptide repeat protein" evidence="2">
    <location>
        <begin position="32"/>
        <end position="1267"/>
    </location>
</feature>
<protein>
    <recommendedName>
        <fullName evidence="5">Pentatricopeptide repeat protein</fullName>
    </recommendedName>
</protein>
<evidence type="ECO:0008006" key="5">
    <source>
        <dbReference type="Google" id="ProtNLM"/>
    </source>
</evidence>
<evidence type="ECO:0000256" key="1">
    <source>
        <dbReference type="SAM" id="MobiDB-lite"/>
    </source>
</evidence>
<feature type="region of interest" description="Disordered" evidence="1">
    <location>
        <begin position="158"/>
        <end position="178"/>
    </location>
</feature>
<proteinExistence type="predicted"/>
<keyword evidence="4" id="KW-1185">Reference proteome</keyword>
<evidence type="ECO:0000313" key="4">
    <source>
        <dbReference type="Proteomes" id="UP000490939"/>
    </source>
</evidence>
<keyword evidence="2" id="KW-0732">Signal</keyword>
<sequence>MLQTPTRPPSTGALRLLRWLALYGSFGTAAGATAFVLEEQRRHICRLSRIRDNGRKLREFMHRRNQTPTSAPTTAHTPSLPDFHDYVQDLETKGVVKREPAAQNGRSRLVGGRQDDYHYEFRARRLPESKSRPKVDNTGKKGTYMLNGSMKAFYRTFSTSNSSSQNRRRSVRRIDSLPPPPSILSVYNNLARTRKHSEDEAPDENSPHKLVEEIKTRKDWQVLIASQSEGLNTDELQSFLLVAARSGHLDTIGALSDTCESQLPWSAHLYPLLLHALDLVAVSVKPLPSNAETMFLLGRRVLAKASINPLGRIQFFHEAGAFPLVLATYQRLPDRNWTSGFMEIILESVLRVAALKTGRSAYDGAELSRLVTDTLHEIPKTGHFFRTFPRLYNQISASPGCRRVFDLTILRSIGYMCRQKSTDMLEAVLKRFACFTISAASFADVAAKIIDGDEPCSEQCYSLLLHHFRASYGGRESILEEKLLELGLQKNFLKILDSFGKDNLIHQSPAITQARVLLDGHERLNFTAEEVNTMVLTLDGHHNQVQQIFRRYFHLKLTNHTLQRCWTAIIHISTEDEIIELLDLIQEQSRSFSSLHLERLRAALVRQTWHCMNNFDQAQKIFAYINKFRSDESKRREAGILSSTMIAICAKAERWEEAKQYVWDARHLDTNAKITLKGAGFHYETILLARKGQWEKVKRNLRFTREQRQEAERIELFLEVLSIFSQQYHSQKVLDFCRWAVTGAGVYPTQRMFDIVISRCLADGDQQLVSRTLAFMKELNVEWQIRAETVVMTFRKYASKYKPRSVQFMQYLEGLQGFPHLFSKDVCLILMERCSVTARRLRFVGRERLHLMQQRSQTKLAEQVTRLETLAATAPWISQKKARSHETGNPSLERAQAYYIKMQVASSLQQWREVVELYEDSLQQSIPRLELSLCLAVTACLKLNDPESGVILVQTARSLGFNTAKAEVMVTSQGGDNSEVCDPDELRKGVLQHYENLQSRFLPLDHGKLVQAAHTLVLKQQAAASVALLSEIYQSSIARMQPFDIVVMTCFLTAYSRAFDVGGIRWTVRTILSKNLLLDIHFFRSLSQARVRICASLTRDGQRKRSKEVYQLFKIWDMVCWRRYEKQQRNVVITGRVMTNMLVRLHMRDSPMNRFLTNRVRVRKLYHRPTARDNFRPRHEEMRLVDGDVEGPETKWSGVKKKRMERPLPLVSYAERVDWKEEMQIEPVVPPSIEETADAVSILLDPEMDMATSNDVKVRYEYQIRKC</sequence>
<organism evidence="3 4">
    <name type="scientific">Venturia inaequalis</name>
    <name type="common">Apple scab fungus</name>
    <dbReference type="NCBI Taxonomy" id="5025"/>
    <lineage>
        <taxon>Eukaryota</taxon>
        <taxon>Fungi</taxon>
        <taxon>Dikarya</taxon>
        <taxon>Ascomycota</taxon>
        <taxon>Pezizomycotina</taxon>
        <taxon>Dothideomycetes</taxon>
        <taxon>Pleosporomycetidae</taxon>
        <taxon>Venturiales</taxon>
        <taxon>Venturiaceae</taxon>
        <taxon>Venturia</taxon>
    </lineage>
</organism>
<reference evidence="3 4" key="1">
    <citation type="submission" date="2019-07" db="EMBL/GenBank/DDBJ databases">
        <title>Venturia inaequalis Genome Resource.</title>
        <authorList>
            <person name="Lichtner F.J."/>
        </authorList>
    </citation>
    <scope>NUCLEOTIDE SEQUENCE [LARGE SCALE GENOMIC DNA]</scope>
    <source>
        <strain evidence="3 4">DMI_063113</strain>
    </source>
</reference>
<evidence type="ECO:0000313" key="3">
    <source>
        <dbReference type="EMBL" id="KAE9991474.1"/>
    </source>
</evidence>